<sequence length="383" mass="42845">MITIRGMTWQHERGVNPLVAAASDYNRMHQCVKIEWDARSLQDFENYPLELLADRYDLIMIDHPHLGAAISENLLLPLDDLLSPSYIADQKLHRVGLSFDSYTWEGRQWALAADAAAQIAAYREDLLQAAGLEVPRSWDDVFALAKKLPKGSRIGLPLVPVHAYASYFTLCAQIGGEAFWSQDADIPYTVGEEALSVLMNLLAVSHRQSATVDPIGMYELMSTTNKIAYVPLIYGYSNYAREAFRPSLIRCTNIPSSNGSPSGSMIGGVGLAISSRCKYREHAVNFLQMTVSGDYQKSSFVQNGGQPGHLRAWKDAEVNRVTNGFFKDTLETLELGSMRPRFNGYIGFQDRAGAEIQQFLLKGTESSRTLVHRLNQWVHDYKK</sequence>
<accession>A0A197ZYU4</accession>
<dbReference type="RefSeq" id="WP_068669929.1">
    <property type="nucleotide sequence ID" value="NZ_LYPB01000090.1"/>
</dbReference>
<name>A0A197ZYU4_9BACL</name>
<dbReference type="EMBL" id="LYPB01000090">
    <property type="protein sequence ID" value="OAS14374.1"/>
    <property type="molecule type" value="Genomic_DNA"/>
</dbReference>
<evidence type="ECO:0000313" key="2">
    <source>
        <dbReference type="Proteomes" id="UP000078454"/>
    </source>
</evidence>
<organism evidence="1 2">
    <name type="scientific">Paenibacillus oryzisoli</name>
    <dbReference type="NCBI Taxonomy" id="1850517"/>
    <lineage>
        <taxon>Bacteria</taxon>
        <taxon>Bacillati</taxon>
        <taxon>Bacillota</taxon>
        <taxon>Bacilli</taxon>
        <taxon>Bacillales</taxon>
        <taxon>Paenibacillaceae</taxon>
        <taxon>Paenibacillus</taxon>
    </lineage>
</organism>
<proteinExistence type="predicted"/>
<gene>
    <name evidence="1" type="ORF">A8708_13350</name>
</gene>
<dbReference type="PANTHER" id="PTHR43649:SF12">
    <property type="entry name" value="DIACETYLCHITOBIOSE BINDING PROTEIN DASA"/>
    <property type="match status" value="1"/>
</dbReference>
<reference evidence="1 2" key="1">
    <citation type="submission" date="2016-05" db="EMBL/GenBank/DDBJ databases">
        <title>Paenibacillus sp. 1ZS3-15 nov., isolated from the rhizosphere soil.</title>
        <authorList>
            <person name="Zhang X.X."/>
            <person name="Zhang J."/>
        </authorList>
    </citation>
    <scope>NUCLEOTIDE SEQUENCE [LARGE SCALE GENOMIC DNA]</scope>
    <source>
        <strain evidence="1 2">1ZS3-15</strain>
    </source>
</reference>
<dbReference type="InterPro" id="IPR050490">
    <property type="entry name" value="Bact_solute-bd_prot1"/>
</dbReference>
<comment type="caution">
    <text evidence="1">The sequence shown here is derived from an EMBL/GenBank/DDBJ whole genome shotgun (WGS) entry which is preliminary data.</text>
</comment>
<dbReference type="InterPro" id="IPR006059">
    <property type="entry name" value="SBP"/>
</dbReference>
<protein>
    <recommendedName>
        <fullName evidence="3">ABC transporter substrate-binding protein</fullName>
    </recommendedName>
</protein>
<dbReference type="PANTHER" id="PTHR43649">
    <property type="entry name" value="ARABINOSE-BINDING PROTEIN-RELATED"/>
    <property type="match status" value="1"/>
</dbReference>
<dbReference type="STRING" id="1850517.A8708_13350"/>
<keyword evidence="2" id="KW-1185">Reference proteome</keyword>
<dbReference type="Proteomes" id="UP000078454">
    <property type="component" value="Unassembled WGS sequence"/>
</dbReference>
<evidence type="ECO:0008006" key="3">
    <source>
        <dbReference type="Google" id="ProtNLM"/>
    </source>
</evidence>
<dbReference type="SUPFAM" id="SSF53850">
    <property type="entry name" value="Periplasmic binding protein-like II"/>
    <property type="match status" value="1"/>
</dbReference>
<dbReference type="AlphaFoldDB" id="A0A197ZYU4"/>
<dbReference type="Gene3D" id="3.40.190.10">
    <property type="entry name" value="Periplasmic binding protein-like II"/>
    <property type="match status" value="1"/>
</dbReference>
<dbReference type="Pfam" id="PF01547">
    <property type="entry name" value="SBP_bac_1"/>
    <property type="match status" value="1"/>
</dbReference>
<evidence type="ECO:0000313" key="1">
    <source>
        <dbReference type="EMBL" id="OAS14374.1"/>
    </source>
</evidence>
<dbReference type="OrthoDB" id="9811622at2"/>